<dbReference type="RefSeq" id="WP_310174012.1">
    <property type="nucleotide sequence ID" value="NZ_BAABHE010000003.1"/>
</dbReference>
<evidence type="ECO:0000313" key="1">
    <source>
        <dbReference type="EMBL" id="MDR7347611.1"/>
    </source>
</evidence>
<name>A0ABU2B2W2_9MICC</name>
<reference evidence="1 2" key="1">
    <citation type="submission" date="2023-07" db="EMBL/GenBank/DDBJ databases">
        <title>Sequencing the genomes of 1000 actinobacteria strains.</title>
        <authorList>
            <person name="Klenk H.-P."/>
        </authorList>
    </citation>
    <scope>NUCLEOTIDE SEQUENCE [LARGE SCALE GENOMIC DNA]</scope>
    <source>
        <strain evidence="1 2">DSM 22966</strain>
    </source>
</reference>
<protein>
    <submittedName>
        <fullName evidence="1">Uncharacterized protein</fullName>
    </submittedName>
</protein>
<organism evidence="1 2">
    <name type="scientific">Enteractinococcus fodinae</name>
    <dbReference type="NCBI Taxonomy" id="684663"/>
    <lineage>
        <taxon>Bacteria</taxon>
        <taxon>Bacillati</taxon>
        <taxon>Actinomycetota</taxon>
        <taxon>Actinomycetes</taxon>
        <taxon>Micrococcales</taxon>
        <taxon>Micrococcaceae</taxon>
    </lineage>
</organism>
<comment type="caution">
    <text evidence="1">The sequence shown here is derived from an EMBL/GenBank/DDBJ whole genome shotgun (WGS) entry which is preliminary data.</text>
</comment>
<sequence>MSQVDVLRIRRAQDVYTYAVMYLSREAQKLFEQSRVGEVWYAPQLLTETVGNTSEAHGEGTVARGTESGLLLRSGRRRVTLLKAHLEIAIALNSAADCNVCI</sequence>
<dbReference type="Proteomes" id="UP001183794">
    <property type="component" value="Unassembled WGS sequence"/>
</dbReference>
<dbReference type="EMBL" id="JAVDYJ010000001">
    <property type="protein sequence ID" value="MDR7347611.1"/>
    <property type="molecule type" value="Genomic_DNA"/>
</dbReference>
<evidence type="ECO:0000313" key="2">
    <source>
        <dbReference type="Proteomes" id="UP001183794"/>
    </source>
</evidence>
<proteinExistence type="predicted"/>
<keyword evidence="2" id="KW-1185">Reference proteome</keyword>
<accession>A0ABU2B2W2</accession>
<gene>
    <name evidence="1" type="ORF">J2S62_001868</name>
</gene>